<dbReference type="InterPro" id="IPR028994">
    <property type="entry name" value="Integrin_alpha_N"/>
</dbReference>
<dbReference type="EMBL" id="CP136521">
    <property type="protein sequence ID" value="WOD43455.1"/>
    <property type="molecule type" value="Genomic_DNA"/>
</dbReference>
<dbReference type="InterPro" id="IPR013517">
    <property type="entry name" value="FG-GAP"/>
</dbReference>
<dbReference type="SUPFAM" id="SSF69318">
    <property type="entry name" value="Integrin alpha N-terminal domain"/>
    <property type="match status" value="3"/>
</dbReference>
<dbReference type="Gene3D" id="2.130.10.130">
    <property type="entry name" value="Integrin alpha, N-terminal"/>
    <property type="match status" value="5"/>
</dbReference>
<proteinExistence type="predicted"/>
<dbReference type="RefSeq" id="WP_316983140.1">
    <property type="nucleotide sequence ID" value="NZ_CP136521.1"/>
</dbReference>
<reference evidence="4" key="1">
    <citation type="submission" date="2024-06" db="EMBL/GenBank/DDBJ databases">
        <title>Hwangdonia haimaensis gen. nov., sp. nov., a member of the family Flavobacteriaceae isolated from the haima cold seep.</title>
        <authorList>
            <person name="Li J."/>
        </authorList>
    </citation>
    <scope>NUCLEOTIDE SEQUENCE [LARGE SCALE GENOMIC DNA]</scope>
    <source>
        <strain evidence="4">SCSIO 19198</strain>
    </source>
</reference>
<evidence type="ECO:0000313" key="3">
    <source>
        <dbReference type="EMBL" id="WOD43455.1"/>
    </source>
</evidence>
<feature type="domain" description="ASPIC/UnbV" evidence="2">
    <location>
        <begin position="521"/>
        <end position="588"/>
    </location>
</feature>
<dbReference type="PANTHER" id="PTHR16026:SF0">
    <property type="entry name" value="CARTILAGE ACIDIC PROTEIN 1"/>
    <property type="match status" value="1"/>
</dbReference>
<dbReference type="Pfam" id="PF07593">
    <property type="entry name" value="UnbV_ASPIC"/>
    <property type="match status" value="1"/>
</dbReference>
<keyword evidence="4" id="KW-1185">Reference proteome</keyword>
<dbReference type="InterPro" id="IPR011519">
    <property type="entry name" value="UnbV_ASPIC"/>
</dbReference>
<keyword evidence="1" id="KW-0732">Signal</keyword>
<organism evidence="3 4">
    <name type="scientific">Hwangdonia lutea</name>
    <dbReference type="NCBI Taxonomy" id="3075823"/>
    <lineage>
        <taxon>Bacteria</taxon>
        <taxon>Pseudomonadati</taxon>
        <taxon>Bacteroidota</taxon>
        <taxon>Flavobacteriia</taxon>
        <taxon>Flavobacteriales</taxon>
        <taxon>Flavobacteriaceae</taxon>
        <taxon>Hwangdonia</taxon>
    </lineage>
</organism>
<dbReference type="InterPro" id="IPR027039">
    <property type="entry name" value="Crtac1"/>
</dbReference>
<protein>
    <submittedName>
        <fullName evidence="3">VCBS repeat-containing protein</fullName>
    </submittedName>
</protein>
<dbReference type="Proteomes" id="UP001302486">
    <property type="component" value="Chromosome"/>
</dbReference>
<evidence type="ECO:0000259" key="2">
    <source>
        <dbReference type="Pfam" id="PF07593"/>
    </source>
</evidence>
<sequence length="1087" mass="121550">MNNFKLIIVLFGLLTVSCNQKNDPLFISATSQNTGLNFKNTITETNDLNILDYIYFYNGGGVALGDINNDGLPDIFLSGNQVKNKLYLNKGNLKFEDITDKANVGGNSSWNTGAIMGDVNGDGLLDIYVCAVVGLNGFNGHNELYINNGDQTFTEKAADYKLDFQSYSTSAAFLDYDLDGDLDLYLLNHAVHTDDSYKGVSIRQKRNDKTGDKLLRNDGGIFTDVSETAGIIGSISGYGLGVSIADFNQDAYPDIYVGNDFYEDDYYYLNNGDGTFSEKLRDYFGHASRFSMGNDAADINHDGWPDLMSLDMLPEDEVVLKSSQGDDNVQTQNVRKLMFGYHYQFTRNMLHVNQHNSNYLETGLLSGVAATDWSWSCLFADFNQDGMQDIFVTNGILKRPNDLDFTNFFSNDKIQNNRHNSKLMNQEALDAMPSGKVSNYMFKGSENLVFKDVSEQWIPDEKLVSGATALADLDNDGDLDIVVSNLNENVSLYVNQTNNLPTNKTSYLKIKFNYTNPNAFGIGSKVFAYHQGKLQYKELYTARGFQASSEPMVHFGFDSIKNIDSLKIIWPNKTSQTIKNVALNQTLTIKPNGATPFDYKSLLNNQTKLFKKLDDNLGIDFTHVEDKYLDFNRQKLIPYRVSDRGPAVAVGDLNNDGKEDVYFGGSKQKASKIYFQTDTSFIEKRINSIANDSIKEEVAAVIADFNKDGKNDIIIGSGGGDYSNKTKPLLDSYFLQNDEGFTIETFPEFYENASVIIANDIDNDGDLDVFIGSNAVSNDFGSIPNSYILKYENGNFSIVENEALQKAGMITDAVWDDYNNDGQADLIVVGEWMAPKFFKNNNGIFTEEHLIDSSLKGLWRQIEPFDIDNDGDTDFLLGNWGSNSKFKASPQHPMRMYHADFDGNGRTETIVCTYRNGAYYPLLGLDELSGQLVKLNKIFTAYKDFAGQPIEVILGENNLDKATILEVDELKSGYLKNENNRFTFVPFKNELQVSPITSFLSFDFDFDGQDEVLAAGNYFGVTPFHGKFDAFPGALIKNENDVVLGNKIELDFSDKAIKGLNIVHVDKKPYLLVTINNNKAQVYQLLK</sequence>
<name>A0AA97HQY1_9FLAO</name>
<dbReference type="KEGG" id="hws:RNZ46_15810"/>
<accession>A0AA97HQY1</accession>
<evidence type="ECO:0000256" key="1">
    <source>
        <dbReference type="ARBA" id="ARBA00022729"/>
    </source>
</evidence>
<dbReference type="PROSITE" id="PS51257">
    <property type="entry name" value="PROKAR_LIPOPROTEIN"/>
    <property type="match status" value="1"/>
</dbReference>
<gene>
    <name evidence="3" type="ORF">RNZ46_15810</name>
</gene>
<dbReference type="PANTHER" id="PTHR16026">
    <property type="entry name" value="CARTILAGE ACIDIC PROTEIN 1"/>
    <property type="match status" value="1"/>
</dbReference>
<dbReference type="Pfam" id="PF13517">
    <property type="entry name" value="FG-GAP_3"/>
    <property type="match status" value="5"/>
</dbReference>
<evidence type="ECO:0000313" key="4">
    <source>
        <dbReference type="Proteomes" id="UP001302486"/>
    </source>
</evidence>
<dbReference type="AlphaFoldDB" id="A0AA97HQY1"/>